<accession>A0A9J6P453</accession>
<proteinExistence type="predicted"/>
<keyword evidence="2" id="KW-1185">Reference proteome</keyword>
<evidence type="ECO:0000313" key="2">
    <source>
        <dbReference type="Proteomes" id="UP001056429"/>
    </source>
</evidence>
<protein>
    <submittedName>
        <fullName evidence="1">Pilus assembly protein PilM</fullName>
    </submittedName>
</protein>
<gene>
    <name evidence="1" type="primary">pilM</name>
    <name evidence="1" type="ORF">KDK92_14010</name>
</gene>
<dbReference type="PIRSF" id="PIRSF019169">
    <property type="entry name" value="PilM"/>
    <property type="match status" value="1"/>
</dbReference>
<name>A0A9J6P453_9CLOT</name>
<dbReference type="Gene3D" id="3.30.420.40">
    <property type="match status" value="2"/>
</dbReference>
<organism evidence="1 2">
    <name type="scientific">Oceanirhabdus seepicola</name>
    <dbReference type="NCBI Taxonomy" id="2828781"/>
    <lineage>
        <taxon>Bacteria</taxon>
        <taxon>Bacillati</taxon>
        <taxon>Bacillota</taxon>
        <taxon>Clostridia</taxon>
        <taxon>Eubacteriales</taxon>
        <taxon>Clostridiaceae</taxon>
        <taxon>Oceanirhabdus</taxon>
    </lineage>
</organism>
<reference evidence="1" key="1">
    <citation type="journal article" date="2021" name="mSystems">
        <title>Bacteria and Archaea Synergistically Convert Glycine Betaine to Biogenic Methane in the Formosa Cold Seep of the South China Sea.</title>
        <authorList>
            <person name="Li L."/>
            <person name="Zhang W."/>
            <person name="Zhang S."/>
            <person name="Song L."/>
            <person name="Sun Q."/>
            <person name="Zhang H."/>
            <person name="Xiang H."/>
            <person name="Dong X."/>
        </authorList>
    </citation>
    <scope>NUCLEOTIDE SEQUENCE</scope>
    <source>
        <strain evidence="1">ZWT</strain>
    </source>
</reference>
<reference evidence="1" key="2">
    <citation type="submission" date="2021-04" db="EMBL/GenBank/DDBJ databases">
        <authorList>
            <person name="Dong X."/>
        </authorList>
    </citation>
    <scope>NUCLEOTIDE SEQUENCE</scope>
    <source>
        <strain evidence="1">ZWT</strain>
    </source>
</reference>
<dbReference type="Gene3D" id="3.30.1490.300">
    <property type="match status" value="1"/>
</dbReference>
<dbReference type="EMBL" id="JAGSOJ010000003">
    <property type="protein sequence ID" value="MCM1990841.1"/>
    <property type="molecule type" value="Genomic_DNA"/>
</dbReference>
<dbReference type="PANTHER" id="PTHR32432:SF3">
    <property type="entry name" value="ETHANOLAMINE UTILIZATION PROTEIN EUTJ"/>
    <property type="match status" value="1"/>
</dbReference>
<dbReference type="InterPro" id="IPR050696">
    <property type="entry name" value="FtsA/MreB"/>
</dbReference>
<evidence type="ECO:0000313" key="1">
    <source>
        <dbReference type="EMBL" id="MCM1990841.1"/>
    </source>
</evidence>
<sequence>MLNLNNKICIDIGNNKIKITEAAVSKNGINIKKAVILDTPENSFNDGNITNLISIKDEIESGLKENKIKCKNAIFTTNSSNIITREIEIPMTKDKNIKGIIRTQMEQYLPLAYDSYVLEYIKLGIIENKLLVRVVVFPKDMAKNYYDLCHNLGLKPVALDIHSNGVTKLVKRVQKINGLNLEGSSFALVDIGDNSITFNGYKNKELKFSRIIQSGFGDIFRYFHEERGESEENVMKLIENIDLDKNSEEENGVESSIIYDTTLQWGREIERLLNYYSNTLRNEVDIIYIYGGGSKLNGIENILKEIVDIEVRKLNEIKFKSTHLKDENIEMLINNIGASFRNGR</sequence>
<dbReference type="CDD" id="cd24049">
    <property type="entry name" value="ASKHA_NBD_PilM"/>
    <property type="match status" value="1"/>
</dbReference>
<dbReference type="PANTHER" id="PTHR32432">
    <property type="entry name" value="CELL DIVISION PROTEIN FTSA-RELATED"/>
    <property type="match status" value="1"/>
</dbReference>
<dbReference type="Proteomes" id="UP001056429">
    <property type="component" value="Unassembled WGS sequence"/>
</dbReference>
<dbReference type="SUPFAM" id="SSF53067">
    <property type="entry name" value="Actin-like ATPase domain"/>
    <property type="match status" value="2"/>
</dbReference>
<dbReference type="InterPro" id="IPR005883">
    <property type="entry name" value="PilM"/>
</dbReference>
<dbReference type="AlphaFoldDB" id="A0A9J6P453"/>
<dbReference type="Pfam" id="PF11104">
    <property type="entry name" value="PilM_2"/>
    <property type="match status" value="1"/>
</dbReference>
<dbReference type="RefSeq" id="WP_250859955.1">
    <property type="nucleotide sequence ID" value="NZ_JAGSOJ010000003.1"/>
</dbReference>
<dbReference type="InterPro" id="IPR043129">
    <property type="entry name" value="ATPase_NBD"/>
</dbReference>
<comment type="caution">
    <text evidence="1">The sequence shown here is derived from an EMBL/GenBank/DDBJ whole genome shotgun (WGS) entry which is preliminary data.</text>
</comment>